<organism evidence="2 3">
    <name type="scientific">Streptomyces venezuelae</name>
    <dbReference type="NCBI Taxonomy" id="54571"/>
    <lineage>
        <taxon>Bacteria</taxon>
        <taxon>Bacillati</taxon>
        <taxon>Actinomycetota</taxon>
        <taxon>Actinomycetes</taxon>
        <taxon>Kitasatosporales</taxon>
        <taxon>Streptomycetaceae</taxon>
        <taxon>Streptomyces</taxon>
    </lineage>
</organism>
<dbReference type="EMBL" id="CP029190">
    <property type="protein sequence ID" value="QES47657.1"/>
    <property type="molecule type" value="Genomic_DNA"/>
</dbReference>
<gene>
    <name evidence="2" type="ORF">DEJ50_07320</name>
</gene>
<accession>A0A5P2D0A9</accession>
<dbReference type="RefSeq" id="WP_150206777.1">
    <property type="nucleotide sequence ID" value="NZ_CP029190.1"/>
</dbReference>
<evidence type="ECO:0000256" key="1">
    <source>
        <dbReference type="SAM" id="MobiDB-lite"/>
    </source>
</evidence>
<proteinExistence type="predicted"/>
<name>A0A5P2D0A9_STRVZ</name>
<evidence type="ECO:0000313" key="3">
    <source>
        <dbReference type="Proteomes" id="UP000325211"/>
    </source>
</evidence>
<sequence>MVTPAVVHDDRGRPVQWLDEAPVVEWMTRQGRAKYELARMDKLPPEERLLEDGLPAWMPKSTGPRTPMVQLNHPWLQLTVWERQQYGATAPWTTRDWVREKLKRGSGTAPMAVPAEAEELPQAEGVIAPSWAEG</sequence>
<protein>
    <submittedName>
        <fullName evidence="2">Uncharacterized protein</fullName>
    </submittedName>
</protein>
<reference evidence="2 3" key="1">
    <citation type="submission" date="2018-05" db="EMBL/GenBank/DDBJ databases">
        <title>Streptomyces venezuelae.</title>
        <authorList>
            <person name="Kim W."/>
            <person name="Lee N."/>
            <person name="Cho B.-K."/>
        </authorList>
    </citation>
    <scope>NUCLEOTIDE SEQUENCE [LARGE SCALE GENOMIC DNA]</scope>
    <source>
        <strain evidence="2 3">ATCC 21782</strain>
    </source>
</reference>
<dbReference type="OrthoDB" id="4298311at2"/>
<dbReference type="Proteomes" id="UP000325211">
    <property type="component" value="Chromosome"/>
</dbReference>
<feature type="region of interest" description="Disordered" evidence="1">
    <location>
        <begin position="105"/>
        <end position="134"/>
    </location>
</feature>
<dbReference type="AlphaFoldDB" id="A0A5P2D0A9"/>
<evidence type="ECO:0000313" key="2">
    <source>
        <dbReference type="EMBL" id="QES47657.1"/>
    </source>
</evidence>